<protein>
    <submittedName>
        <fullName evidence="1">Uncharacterized protein</fullName>
    </submittedName>
</protein>
<dbReference type="AlphaFoldDB" id="A0A2V4C5B3"/>
<evidence type="ECO:0000313" key="1">
    <source>
        <dbReference type="EMBL" id="PXY41394.1"/>
    </source>
</evidence>
<evidence type="ECO:0000313" key="2">
    <source>
        <dbReference type="Proteomes" id="UP000247903"/>
    </source>
</evidence>
<gene>
    <name evidence="1" type="ORF">DMB65_08310</name>
</gene>
<reference evidence="1 2" key="1">
    <citation type="submission" date="2018-05" db="EMBL/GenBank/DDBJ databases">
        <title>Flavobacterium sp. strain IMCC34759, incomplete genome.</title>
        <authorList>
            <person name="Joung Y."/>
            <person name="Cho J."/>
        </authorList>
    </citation>
    <scope>NUCLEOTIDE SEQUENCE [LARGE SCALE GENOMIC DNA]</scope>
    <source>
        <strain evidence="1 2">IMCC34759</strain>
    </source>
</reference>
<proteinExistence type="predicted"/>
<organism evidence="1 2">
    <name type="scientific">Flavobacterium cheongpyeongense</name>
    <dbReference type="NCBI Taxonomy" id="2212651"/>
    <lineage>
        <taxon>Bacteria</taxon>
        <taxon>Pseudomonadati</taxon>
        <taxon>Bacteroidota</taxon>
        <taxon>Flavobacteriia</taxon>
        <taxon>Flavobacteriales</taxon>
        <taxon>Flavobacteriaceae</taxon>
        <taxon>Flavobacterium</taxon>
    </lineage>
</organism>
<dbReference type="Proteomes" id="UP000247903">
    <property type="component" value="Unassembled WGS sequence"/>
</dbReference>
<sequence>MYCHTNLNNLLDSSWIDISEFNWLVSDLDVVNFSKQELPIDFRENYSILSSENFKKIIESNLQIIWGVISAVKKTENPKFDKENFPYVEGNDNVWNNDQFQVENAVFEITAWDSSYTIVKFKDAELSEKFKNHFDEAIELDKYKF</sequence>
<keyword evidence="2" id="KW-1185">Reference proteome</keyword>
<dbReference type="EMBL" id="QJHK01000005">
    <property type="protein sequence ID" value="PXY41394.1"/>
    <property type="molecule type" value="Genomic_DNA"/>
</dbReference>
<accession>A0A2V4C5B3</accession>
<name>A0A2V4C5B3_9FLAO</name>
<comment type="caution">
    <text evidence="1">The sequence shown here is derived from an EMBL/GenBank/DDBJ whole genome shotgun (WGS) entry which is preliminary data.</text>
</comment>